<dbReference type="PANTHER" id="PTHR46847">
    <property type="entry name" value="D-ALLOSE-BINDING PERIPLASMIC PROTEIN-RELATED"/>
    <property type="match status" value="1"/>
</dbReference>
<protein>
    <submittedName>
        <fullName evidence="5">Periplasmic binding protein/LacI transcriptional regulator</fullName>
    </submittedName>
</protein>
<dbReference type="GO" id="GO:0030313">
    <property type="term" value="C:cell envelope"/>
    <property type="evidence" value="ECO:0007669"/>
    <property type="project" value="UniProtKB-SubCell"/>
</dbReference>
<dbReference type="RefSeq" id="WP_013156595.1">
    <property type="nucleotide sequence ID" value="NC_014212.1"/>
</dbReference>
<organism evidence="5 6">
    <name type="scientific">Allomeiothermus silvanus (strain ATCC 700542 / DSM 9946 / NBRC 106475 / NCIMB 13440 / VI-R2)</name>
    <name type="common">Thermus silvanus</name>
    <dbReference type="NCBI Taxonomy" id="526227"/>
    <lineage>
        <taxon>Bacteria</taxon>
        <taxon>Thermotogati</taxon>
        <taxon>Deinococcota</taxon>
        <taxon>Deinococci</taxon>
        <taxon>Thermales</taxon>
        <taxon>Thermaceae</taxon>
        <taxon>Allomeiothermus</taxon>
    </lineage>
</organism>
<dbReference type="GO" id="GO:0030246">
    <property type="term" value="F:carbohydrate binding"/>
    <property type="evidence" value="ECO:0007669"/>
    <property type="project" value="UniProtKB-ARBA"/>
</dbReference>
<dbReference type="Gene3D" id="3.40.50.2300">
    <property type="match status" value="2"/>
</dbReference>
<dbReference type="eggNOG" id="COG1879">
    <property type="taxonomic scope" value="Bacteria"/>
</dbReference>
<evidence type="ECO:0000313" key="6">
    <source>
        <dbReference type="Proteomes" id="UP000001916"/>
    </source>
</evidence>
<comment type="subcellular location">
    <subcellularLocation>
        <location evidence="1">Cell envelope</location>
    </subcellularLocation>
</comment>
<dbReference type="Proteomes" id="UP000001916">
    <property type="component" value="Chromosome"/>
</dbReference>
<evidence type="ECO:0000313" key="5">
    <source>
        <dbReference type="EMBL" id="ADH61987.1"/>
    </source>
</evidence>
<dbReference type="STRING" id="526227.Mesil_0039"/>
<evidence type="ECO:0000256" key="2">
    <source>
        <dbReference type="ARBA" id="ARBA00007639"/>
    </source>
</evidence>
<dbReference type="AlphaFoldDB" id="D7BG66"/>
<dbReference type="SUPFAM" id="SSF53822">
    <property type="entry name" value="Periplasmic binding protein-like I"/>
    <property type="match status" value="1"/>
</dbReference>
<evidence type="ECO:0000256" key="3">
    <source>
        <dbReference type="ARBA" id="ARBA00022729"/>
    </source>
</evidence>
<comment type="similarity">
    <text evidence="2">Belongs to the bacterial solute-binding protein 2 family.</text>
</comment>
<keyword evidence="3" id="KW-0732">Signal</keyword>
<feature type="domain" description="Periplasmic binding protein" evidence="4">
    <location>
        <begin position="27"/>
        <end position="291"/>
    </location>
</feature>
<name>D7BG66_ALLS1</name>
<gene>
    <name evidence="5" type="ordered locus">Mesil_0039</name>
</gene>
<evidence type="ECO:0000259" key="4">
    <source>
        <dbReference type="Pfam" id="PF13407"/>
    </source>
</evidence>
<sequence>MRLLTASTAVLAALAWGTLGFAQQLTIAALMKTTANPFWGAMEAGIRDAAQKGNVNLILQAVASETDVEPQLNACLNLLQRKPQALVVAAINSVNLLPCLKQANQQNIPIVDLDGNLDPAVLQREGVKIAFSISSDNRRAGASAAEYVVSKLGQGFSGKVLVIEGLAGNVTGAARRDGFTERLKQIAPNAQIVATLPGDWDRLKAANITNDTLQRHPDLAAIYCANDTMALGAVEAVFAAGKKVLVVGTDGNSDAVKSIRAGRLNASVAQLPFLVGSRAIENVLKVIKGEQVDPKIIVPTLVIDKAILEANRDPLLQYLR</sequence>
<reference evidence="5 6" key="1">
    <citation type="journal article" date="2010" name="Stand. Genomic Sci.">
        <title>Complete genome sequence of Meiothermus silvanus type strain (VI-R2).</title>
        <authorList>
            <person name="Sikorski J."/>
            <person name="Tindall B.J."/>
            <person name="Lowry S."/>
            <person name="Lucas S."/>
            <person name="Nolan M."/>
            <person name="Copeland A."/>
            <person name="Glavina Del Rio T."/>
            <person name="Tice H."/>
            <person name="Cheng J.F."/>
            <person name="Han C."/>
            <person name="Pitluck S."/>
            <person name="Liolios K."/>
            <person name="Ivanova N."/>
            <person name="Mavromatis K."/>
            <person name="Mikhailova N."/>
            <person name="Pati A."/>
            <person name="Goodwin L."/>
            <person name="Chen A."/>
            <person name="Palaniappan K."/>
            <person name="Land M."/>
            <person name="Hauser L."/>
            <person name="Chang Y.J."/>
            <person name="Jeffries C.D."/>
            <person name="Rohde M."/>
            <person name="Goker M."/>
            <person name="Woyke T."/>
            <person name="Bristow J."/>
            <person name="Eisen J.A."/>
            <person name="Markowitz V."/>
            <person name="Hugenholtz P."/>
            <person name="Kyrpides N.C."/>
            <person name="Klenk H.P."/>
            <person name="Lapidus A."/>
        </authorList>
    </citation>
    <scope>NUCLEOTIDE SEQUENCE [LARGE SCALE GENOMIC DNA]</scope>
    <source>
        <strain evidence="6">ATCC 700542 / DSM 9946 / VI-R2</strain>
    </source>
</reference>
<dbReference type="EMBL" id="CP002042">
    <property type="protein sequence ID" value="ADH61987.1"/>
    <property type="molecule type" value="Genomic_DNA"/>
</dbReference>
<dbReference type="KEGG" id="msv:Mesil_0039"/>
<dbReference type="InterPro" id="IPR028082">
    <property type="entry name" value="Peripla_BP_I"/>
</dbReference>
<keyword evidence="6" id="KW-1185">Reference proteome</keyword>
<proteinExistence type="inferred from homology"/>
<dbReference type="OrthoDB" id="9814427at2"/>
<dbReference type="Pfam" id="PF13407">
    <property type="entry name" value="Peripla_BP_4"/>
    <property type="match status" value="1"/>
</dbReference>
<evidence type="ECO:0000256" key="1">
    <source>
        <dbReference type="ARBA" id="ARBA00004196"/>
    </source>
</evidence>
<dbReference type="PANTHER" id="PTHR46847:SF1">
    <property type="entry name" value="D-ALLOSE-BINDING PERIPLASMIC PROTEIN-RELATED"/>
    <property type="match status" value="1"/>
</dbReference>
<accession>D7BG66</accession>
<dbReference type="CDD" id="cd06320">
    <property type="entry name" value="PBP1_allose_binding"/>
    <property type="match status" value="1"/>
</dbReference>
<dbReference type="InterPro" id="IPR025997">
    <property type="entry name" value="SBP_2_dom"/>
</dbReference>
<dbReference type="HOGENOM" id="CLU_037628_3_2_0"/>